<evidence type="ECO:0000259" key="3">
    <source>
        <dbReference type="Pfam" id="PF16064"/>
    </source>
</evidence>
<feature type="domain" description="DUF4806" evidence="3">
    <location>
        <begin position="410"/>
        <end position="478"/>
    </location>
</feature>
<name>A0A8R2NQL4_ACYPI</name>
<organism evidence="4 5">
    <name type="scientific">Acyrthosiphon pisum</name>
    <name type="common">Pea aphid</name>
    <dbReference type="NCBI Taxonomy" id="7029"/>
    <lineage>
        <taxon>Eukaryota</taxon>
        <taxon>Metazoa</taxon>
        <taxon>Ecdysozoa</taxon>
        <taxon>Arthropoda</taxon>
        <taxon>Hexapoda</taxon>
        <taxon>Insecta</taxon>
        <taxon>Pterygota</taxon>
        <taxon>Neoptera</taxon>
        <taxon>Paraneoptera</taxon>
        <taxon>Hemiptera</taxon>
        <taxon>Sternorrhyncha</taxon>
        <taxon>Aphidomorpha</taxon>
        <taxon>Aphidoidea</taxon>
        <taxon>Aphididae</taxon>
        <taxon>Macrosiphini</taxon>
        <taxon>Acyrthosiphon</taxon>
    </lineage>
</organism>
<dbReference type="EnsemblMetazoa" id="XM_029489858.1">
    <property type="protein sequence ID" value="XP_029345718.1"/>
    <property type="gene ID" value="LOC107883888"/>
</dbReference>
<dbReference type="Proteomes" id="UP000007819">
    <property type="component" value="Chromosome A2"/>
</dbReference>
<evidence type="ECO:0000256" key="2">
    <source>
        <dbReference type="SAM" id="Phobius"/>
    </source>
</evidence>
<keyword evidence="2" id="KW-0812">Transmembrane</keyword>
<accession>A0A8R2NQL4</accession>
<evidence type="ECO:0000256" key="1">
    <source>
        <dbReference type="SAM" id="MobiDB-lite"/>
    </source>
</evidence>
<evidence type="ECO:0000313" key="4">
    <source>
        <dbReference type="EnsemblMetazoa" id="XP_029345718.1"/>
    </source>
</evidence>
<dbReference type="RefSeq" id="XP_029345718.1">
    <property type="nucleotide sequence ID" value="XM_029489858.1"/>
</dbReference>
<dbReference type="AlphaFoldDB" id="A0A8R2NQL4"/>
<dbReference type="Pfam" id="PF16064">
    <property type="entry name" value="DUF4806"/>
    <property type="match status" value="1"/>
</dbReference>
<dbReference type="GeneID" id="107883888"/>
<dbReference type="KEGG" id="api:107883888"/>
<reference evidence="4" key="2">
    <citation type="submission" date="2022-06" db="UniProtKB">
        <authorList>
            <consortium name="EnsemblMetazoa"/>
        </authorList>
    </citation>
    <scope>IDENTIFICATION</scope>
</reference>
<keyword evidence="2" id="KW-0472">Membrane</keyword>
<evidence type="ECO:0000313" key="5">
    <source>
        <dbReference type="Proteomes" id="UP000007819"/>
    </source>
</evidence>
<keyword evidence="2" id="KW-1133">Transmembrane helix</keyword>
<keyword evidence="5" id="KW-1185">Reference proteome</keyword>
<sequence length="913" mass="104471">MTTYIILYLFLYLFQLMAFWDVVHFLNDNSVEAVPHIWFKNKTCAWPKDPKQIKKFIEKRKIPNEKEFVFYPARKFKEKSYESLSEARSKSIKAVHNSDLSTTEDDRVKNKRLRRRKCLSLSPNLKKKISKSSHNITADTFPPRYRLKKEHVTPEKSELKVKDYEDNSSADDSDKDSTWKPITNSVVFDKISDNDDSEDDSAGKKYLPPGEKFSYRRYGSNSDLLSSPASDNIKIVSDTNKINTSDHEIQFINTSNGKWSVEKDDDTSMIFQKSIDGNSMRIKRVLFANDEDNNSKKSGRYRFENKFLIISLFKTTFKLLDSTTSNLIKEKLDSGNSAINDNNSIRLKETDNDFQKFVMNNLINLKYEIGLMSNMVRSNYTNIEALMNISNKNLNSTSSCNDKFNIDQILPVKSESELKALEDNLKIDDFKTSMVTKLSVLINNNDLGNSVRRVVGRMFNDNILSYYSLFGFKQKLSFSSLLSYRVIIDSIRKSVKYNNVPEKDIDNCLGTWLSHAPFRIKKKRSKKSQMIIIVIKNVLIFWPNLYMVGINIEDKKDSEMNAIARKLKEKYKRNATAAAKQKAAPPATNKTSNQEIMTNNCVYIESIKGRFAWELIGGCDIPYIVRVINAVPEAVPAIVPYCSIDGNKFVPIFYFEGDTERLIPLAVKLGNWNLAYVKFCCYFVQVLKNEFLDSVSWEMSSNRVNPLGVWFRTSLDVLPAEITIPRRNRSIAPQCNNTGYSYTIQPQPQTQPENQSPSTFNNYLLARRNRSIALQSNNTGYSYTIQPQPQTQPENQSPSTFNNYLLARRNRSIALQSNNTGYSYTIQPQPQTQPENQSPSILQNYILARRNRSIAPQYINTGSMSQSSGLRVGAGHVVRLTPLVRFAVQSNTAPVLNNVGPIIITPPKKKKLT</sequence>
<protein>
    <recommendedName>
        <fullName evidence="3">DUF4806 domain-containing protein</fullName>
    </recommendedName>
</protein>
<feature type="region of interest" description="Disordered" evidence="1">
    <location>
        <begin position="129"/>
        <end position="178"/>
    </location>
</feature>
<proteinExistence type="predicted"/>
<dbReference type="InterPro" id="IPR032071">
    <property type="entry name" value="DUF4806"/>
</dbReference>
<feature type="transmembrane region" description="Helical" evidence="2">
    <location>
        <begin position="6"/>
        <end position="26"/>
    </location>
</feature>
<feature type="region of interest" description="Disordered" evidence="1">
    <location>
        <begin position="190"/>
        <end position="212"/>
    </location>
</feature>
<reference evidence="5" key="1">
    <citation type="submission" date="2010-06" db="EMBL/GenBank/DDBJ databases">
        <authorList>
            <person name="Jiang H."/>
            <person name="Abraham K."/>
            <person name="Ali S."/>
            <person name="Alsbrooks S.L."/>
            <person name="Anim B.N."/>
            <person name="Anosike U.S."/>
            <person name="Attaway T."/>
            <person name="Bandaranaike D.P."/>
            <person name="Battles P.K."/>
            <person name="Bell S.N."/>
            <person name="Bell A.V."/>
            <person name="Beltran B."/>
            <person name="Bickham C."/>
            <person name="Bustamante Y."/>
            <person name="Caleb T."/>
            <person name="Canada A."/>
            <person name="Cardenas V."/>
            <person name="Carter K."/>
            <person name="Chacko J."/>
            <person name="Chandrabose M.N."/>
            <person name="Chavez D."/>
            <person name="Chavez A."/>
            <person name="Chen L."/>
            <person name="Chu H.-S."/>
            <person name="Claassen K.J."/>
            <person name="Cockrell R."/>
            <person name="Collins M."/>
            <person name="Cooper J.A."/>
            <person name="Cree A."/>
            <person name="Curry S.M."/>
            <person name="Da Y."/>
            <person name="Dao M.D."/>
            <person name="Das B."/>
            <person name="Davila M.-L."/>
            <person name="Davy-Carroll L."/>
            <person name="Denson S."/>
            <person name="Dinh H."/>
            <person name="Ebong V.E."/>
            <person name="Edwards J.R."/>
            <person name="Egan A."/>
            <person name="El-Daye J."/>
            <person name="Escobedo L."/>
            <person name="Fernandez S."/>
            <person name="Fernando P.R."/>
            <person name="Flagg N."/>
            <person name="Forbes L.D."/>
            <person name="Fowler R.G."/>
            <person name="Fu Q."/>
            <person name="Gabisi R.A."/>
            <person name="Ganer J."/>
            <person name="Garbino Pronczuk A."/>
            <person name="Garcia R.M."/>
            <person name="Garner T."/>
            <person name="Garrett T.E."/>
            <person name="Gonzalez D.A."/>
            <person name="Hamid H."/>
            <person name="Hawkins E.S."/>
            <person name="Hirani K."/>
            <person name="Hogues M.E."/>
            <person name="Hollins B."/>
            <person name="Hsiao C.-H."/>
            <person name="Jabil R."/>
            <person name="James M.L."/>
            <person name="Jhangiani S.N."/>
            <person name="Johnson B."/>
            <person name="Johnson Q."/>
            <person name="Joshi V."/>
            <person name="Kalu J.B."/>
            <person name="Kam C."/>
            <person name="Kashfia A."/>
            <person name="Keebler J."/>
            <person name="Kisamo H."/>
            <person name="Kovar C.L."/>
            <person name="Lago L.A."/>
            <person name="Lai C.-Y."/>
            <person name="Laidlaw J."/>
            <person name="Lara F."/>
            <person name="Le T.-K."/>
            <person name="Lee S.L."/>
            <person name="Legall F.H."/>
            <person name="Lemon S.J."/>
            <person name="Lewis L.R."/>
            <person name="Li B."/>
            <person name="Liu Y."/>
            <person name="Liu Y.-S."/>
            <person name="Lopez J."/>
            <person name="Lozado R.J."/>
            <person name="Lu J."/>
            <person name="Madu R.C."/>
            <person name="Maheshwari M."/>
            <person name="Maheshwari R."/>
            <person name="Malloy K."/>
            <person name="Martinez E."/>
            <person name="Mathew T."/>
            <person name="Mercado I.C."/>
            <person name="Mercado C."/>
            <person name="Meyer B."/>
            <person name="Montgomery K."/>
            <person name="Morgan M.B."/>
            <person name="Munidasa M."/>
            <person name="Nazareth L.V."/>
            <person name="Nelson J."/>
            <person name="Ng B.M."/>
            <person name="Nguyen N.B."/>
            <person name="Nguyen P.Q."/>
            <person name="Nguyen T."/>
            <person name="Obregon M."/>
            <person name="Okwuonu G.O."/>
            <person name="Onwere C.G."/>
            <person name="Orozco G."/>
            <person name="Parra A."/>
            <person name="Patel S."/>
            <person name="Patil S."/>
            <person name="Perez A."/>
            <person name="Perez Y."/>
            <person name="Pham C."/>
            <person name="Primus E.L."/>
            <person name="Pu L.-L."/>
            <person name="Puazo M."/>
            <person name="Qin X."/>
            <person name="Quiroz J.B."/>
            <person name="Reese J."/>
            <person name="Richards S."/>
            <person name="Rives C.M."/>
            <person name="Robberts R."/>
            <person name="Ruiz S.J."/>
            <person name="Ruiz M.J."/>
            <person name="Santibanez J."/>
            <person name="Schneider B.W."/>
            <person name="Sisson I."/>
            <person name="Smith M."/>
            <person name="Sodergren E."/>
            <person name="Song X.-Z."/>
            <person name="Song B.B."/>
            <person name="Summersgill H."/>
            <person name="Thelus R."/>
            <person name="Thornton R.D."/>
            <person name="Trejos Z.Y."/>
            <person name="Usmani K."/>
            <person name="Vattathil S."/>
            <person name="Villasana D."/>
            <person name="Walker D.L."/>
            <person name="Wang S."/>
            <person name="Wang K."/>
            <person name="White C.S."/>
            <person name="Williams A.C."/>
            <person name="Williamson J."/>
            <person name="Wilson K."/>
            <person name="Woghiren I.O."/>
            <person name="Woodworth J.R."/>
            <person name="Worley K.C."/>
            <person name="Wright R.A."/>
            <person name="Wu W."/>
            <person name="Young L."/>
            <person name="Zhang L."/>
            <person name="Zhang J."/>
            <person name="Zhu Y."/>
            <person name="Muzny D.M."/>
            <person name="Weinstock G."/>
            <person name="Gibbs R.A."/>
        </authorList>
    </citation>
    <scope>NUCLEOTIDE SEQUENCE [LARGE SCALE GENOMIC DNA]</scope>
    <source>
        <strain evidence="5">LSR1</strain>
    </source>
</reference>
<feature type="compositionally biased region" description="Basic and acidic residues" evidence="1">
    <location>
        <begin position="150"/>
        <end position="165"/>
    </location>
</feature>